<proteinExistence type="predicted"/>
<sequence length="59" mass="6661">MFSVFIMINMEINKGLIKMIITISFDGRPGGEPYQHLEAFEDICDIKGVLHHEPAPQGM</sequence>
<organism evidence="1 2">
    <name type="scientific">Centaurea solstitialis</name>
    <name type="common">yellow star-thistle</name>
    <dbReference type="NCBI Taxonomy" id="347529"/>
    <lineage>
        <taxon>Eukaryota</taxon>
        <taxon>Viridiplantae</taxon>
        <taxon>Streptophyta</taxon>
        <taxon>Embryophyta</taxon>
        <taxon>Tracheophyta</taxon>
        <taxon>Spermatophyta</taxon>
        <taxon>Magnoliopsida</taxon>
        <taxon>eudicotyledons</taxon>
        <taxon>Gunneridae</taxon>
        <taxon>Pentapetalae</taxon>
        <taxon>asterids</taxon>
        <taxon>campanulids</taxon>
        <taxon>Asterales</taxon>
        <taxon>Asteraceae</taxon>
        <taxon>Carduoideae</taxon>
        <taxon>Cardueae</taxon>
        <taxon>Centaureinae</taxon>
        <taxon>Centaurea</taxon>
    </lineage>
</organism>
<keyword evidence="2" id="KW-1185">Reference proteome</keyword>
<reference evidence="1" key="1">
    <citation type="submission" date="2023-03" db="EMBL/GenBank/DDBJ databases">
        <title>Chromosome-scale reference genome and RAD-based genetic map of yellow starthistle (Centaurea solstitialis) reveal putative structural variation and QTLs associated with invader traits.</title>
        <authorList>
            <person name="Reatini B."/>
            <person name="Cang F.A."/>
            <person name="Jiang Q."/>
            <person name="Mckibben M.T.W."/>
            <person name="Barker M.S."/>
            <person name="Rieseberg L.H."/>
            <person name="Dlugosch K.M."/>
        </authorList>
    </citation>
    <scope>NUCLEOTIDE SEQUENCE</scope>
    <source>
        <strain evidence="1">CAN-66</strain>
        <tissue evidence="1">Leaf</tissue>
    </source>
</reference>
<dbReference type="Proteomes" id="UP001172457">
    <property type="component" value="Chromosome 3"/>
</dbReference>
<accession>A0AA38WQ77</accession>
<dbReference type="AlphaFoldDB" id="A0AA38WQ77"/>
<evidence type="ECO:0000313" key="1">
    <source>
        <dbReference type="EMBL" id="KAJ9557031.1"/>
    </source>
</evidence>
<gene>
    <name evidence="1" type="ORF">OSB04_011645</name>
</gene>
<comment type="caution">
    <text evidence="1">The sequence shown here is derived from an EMBL/GenBank/DDBJ whole genome shotgun (WGS) entry which is preliminary data.</text>
</comment>
<name>A0AA38WQ77_9ASTR</name>
<evidence type="ECO:0000313" key="2">
    <source>
        <dbReference type="Proteomes" id="UP001172457"/>
    </source>
</evidence>
<protein>
    <submittedName>
        <fullName evidence="1">Uncharacterized protein</fullName>
    </submittedName>
</protein>
<dbReference type="EMBL" id="JARYMX010000003">
    <property type="protein sequence ID" value="KAJ9557031.1"/>
    <property type="molecule type" value="Genomic_DNA"/>
</dbReference>